<dbReference type="InParanoid" id="W2S1G1"/>
<reference evidence="2 3" key="1">
    <citation type="submission" date="2013-03" db="EMBL/GenBank/DDBJ databases">
        <title>The Genome Sequence of Phialophora europaea CBS 101466.</title>
        <authorList>
            <consortium name="The Broad Institute Genomics Platform"/>
            <person name="Cuomo C."/>
            <person name="de Hoog S."/>
            <person name="Gorbushina A."/>
            <person name="Walker B."/>
            <person name="Young S.K."/>
            <person name="Zeng Q."/>
            <person name="Gargeya S."/>
            <person name="Fitzgerald M."/>
            <person name="Haas B."/>
            <person name="Abouelleil A."/>
            <person name="Allen A.W."/>
            <person name="Alvarado L."/>
            <person name="Arachchi H.M."/>
            <person name="Berlin A.M."/>
            <person name="Chapman S.B."/>
            <person name="Gainer-Dewar J."/>
            <person name="Goldberg J."/>
            <person name="Griggs A."/>
            <person name="Gujja S."/>
            <person name="Hansen M."/>
            <person name="Howarth C."/>
            <person name="Imamovic A."/>
            <person name="Ireland A."/>
            <person name="Larimer J."/>
            <person name="McCowan C."/>
            <person name="Murphy C."/>
            <person name="Pearson M."/>
            <person name="Poon T.W."/>
            <person name="Priest M."/>
            <person name="Roberts A."/>
            <person name="Saif S."/>
            <person name="Shea T."/>
            <person name="Sisk P."/>
            <person name="Sykes S."/>
            <person name="Wortman J."/>
            <person name="Nusbaum C."/>
            <person name="Birren B."/>
        </authorList>
    </citation>
    <scope>NUCLEOTIDE SEQUENCE [LARGE SCALE GENOMIC DNA]</scope>
    <source>
        <strain evidence="2 3">CBS 101466</strain>
    </source>
</reference>
<feature type="region of interest" description="Disordered" evidence="1">
    <location>
        <begin position="51"/>
        <end position="85"/>
    </location>
</feature>
<dbReference type="EMBL" id="KB822719">
    <property type="protein sequence ID" value="ETN41868.1"/>
    <property type="molecule type" value="Genomic_DNA"/>
</dbReference>
<evidence type="ECO:0000313" key="2">
    <source>
        <dbReference type="EMBL" id="ETN41868.1"/>
    </source>
</evidence>
<organism evidence="2 3">
    <name type="scientific">Cyphellophora europaea (strain CBS 101466)</name>
    <name type="common">Phialophora europaea</name>
    <dbReference type="NCBI Taxonomy" id="1220924"/>
    <lineage>
        <taxon>Eukaryota</taxon>
        <taxon>Fungi</taxon>
        <taxon>Dikarya</taxon>
        <taxon>Ascomycota</taxon>
        <taxon>Pezizomycotina</taxon>
        <taxon>Eurotiomycetes</taxon>
        <taxon>Chaetothyriomycetidae</taxon>
        <taxon>Chaetothyriales</taxon>
        <taxon>Cyphellophoraceae</taxon>
        <taxon>Cyphellophora</taxon>
    </lineage>
</organism>
<proteinExistence type="predicted"/>
<protein>
    <submittedName>
        <fullName evidence="2">Uncharacterized protein</fullName>
    </submittedName>
</protein>
<dbReference type="Proteomes" id="UP000030752">
    <property type="component" value="Unassembled WGS sequence"/>
</dbReference>
<sequence length="294" mass="32184">MTALDNLLARLSRPSPLLIAATATTLLIAVPTLRLAILQRQLAARITSHQTLTGDDARRKATSASSSPKSIFTTKTTTPTPSNSPSLPGLGALKANLPPALLTDPAAHNIFYDISTLAVPSSSLPPALTTHDLLTAYLQHTLTLFSRTPQAYVLWAMSGREQRRSFERDWIESLPFEEGGVVCGLYRVLERGVEDEGKKGWVCFEMGMGKVEGRLVIGVGAQEGEGEGEEGGNGKKEGGVERERMVFSTETWMWVRREEGVVMPMERAVPRFMHRVGSWSLLVRGTEWLQGLGR</sequence>
<accession>W2S1G1</accession>
<dbReference type="GeneID" id="19971146"/>
<evidence type="ECO:0000313" key="3">
    <source>
        <dbReference type="Proteomes" id="UP000030752"/>
    </source>
</evidence>
<gene>
    <name evidence="2" type="ORF">HMPREF1541_03807</name>
</gene>
<feature type="compositionally biased region" description="Low complexity" evidence="1">
    <location>
        <begin position="65"/>
        <end position="85"/>
    </location>
</feature>
<dbReference type="AlphaFoldDB" id="W2S1G1"/>
<dbReference type="HOGENOM" id="CLU_080238_0_0_1"/>
<evidence type="ECO:0000256" key="1">
    <source>
        <dbReference type="SAM" id="MobiDB-lite"/>
    </source>
</evidence>
<dbReference type="VEuPathDB" id="FungiDB:HMPREF1541_03807"/>
<dbReference type="eggNOG" id="ENOG502RR9R">
    <property type="taxonomic scope" value="Eukaryota"/>
</dbReference>
<name>W2S1G1_CYPE1</name>
<dbReference type="OrthoDB" id="5599753at2759"/>
<keyword evidence="3" id="KW-1185">Reference proteome</keyword>
<dbReference type="RefSeq" id="XP_008716377.1">
    <property type="nucleotide sequence ID" value="XM_008718155.1"/>
</dbReference>